<proteinExistence type="inferred from homology"/>
<dbReference type="Proteomes" id="UP001597327">
    <property type="component" value="Unassembled WGS sequence"/>
</dbReference>
<comment type="caution">
    <text evidence="3">The sequence shown here is derived from an EMBL/GenBank/DDBJ whole genome shotgun (WGS) entry which is preliminary data.</text>
</comment>
<dbReference type="Gene3D" id="3.20.20.80">
    <property type="entry name" value="Glycosidases"/>
    <property type="match status" value="1"/>
</dbReference>
<accession>A0ABW4JZG9</accession>
<reference evidence="4" key="1">
    <citation type="journal article" date="2019" name="Int. J. Syst. Evol. Microbiol.">
        <title>The Global Catalogue of Microorganisms (GCM) 10K type strain sequencing project: providing services to taxonomists for standard genome sequencing and annotation.</title>
        <authorList>
            <consortium name="The Broad Institute Genomics Platform"/>
            <consortium name="The Broad Institute Genome Sequencing Center for Infectious Disease"/>
            <person name="Wu L."/>
            <person name="Ma J."/>
        </authorList>
    </citation>
    <scope>NUCLEOTIDE SEQUENCE [LARGE SCALE GENOMIC DNA]</scope>
    <source>
        <strain evidence="4">JCM 3369</strain>
    </source>
</reference>
<dbReference type="Pfam" id="PF01183">
    <property type="entry name" value="Glyco_hydro_25"/>
    <property type="match status" value="1"/>
</dbReference>
<keyword evidence="4" id="KW-1185">Reference proteome</keyword>
<dbReference type="SUPFAM" id="SSF51445">
    <property type="entry name" value="(Trans)glycosidases"/>
    <property type="match status" value="1"/>
</dbReference>
<evidence type="ECO:0000313" key="3">
    <source>
        <dbReference type="EMBL" id="MFD1696877.1"/>
    </source>
</evidence>
<feature type="transmembrane region" description="Helical" evidence="2">
    <location>
        <begin position="12"/>
        <end position="36"/>
    </location>
</feature>
<sequence length="246" mass="26818">MGLFRTFFQKLFKALFYGIVALTLVFCGAVVFFMTWEPDRGTYPHRGLHLSEANGAIDFSMLARDDVSFVYLRVSQGDDRADPAFAANWEAASHAGLPVGGAHVLSPCVPGADQAGFFLSRLPAGQDMLAPVLELDGGATPDCPAQDPADFRRTITAFVQTVEQGTGGQVILRASEEVYRSVLRGAGLNRPLWARSLWRSPSYVRDWRIWSYQSRGAVRGILGDADLNVLAAGLTPEDLRLPTPSN</sequence>
<organism evidence="3 4">
    <name type="scientific">Roseibium aestuarii</name>
    <dbReference type="NCBI Taxonomy" id="2600299"/>
    <lineage>
        <taxon>Bacteria</taxon>
        <taxon>Pseudomonadati</taxon>
        <taxon>Pseudomonadota</taxon>
        <taxon>Alphaproteobacteria</taxon>
        <taxon>Hyphomicrobiales</taxon>
        <taxon>Stappiaceae</taxon>
        <taxon>Roseibium</taxon>
    </lineage>
</organism>
<dbReference type="InterPro" id="IPR002053">
    <property type="entry name" value="Glyco_hydro_25"/>
</dbReference>
<keyword evidence="2" id="KW-1133">Transmembrane helix</keyword>
<dbReference type="PROSITE" id="PS51904">
    <property type="entry name" value="GLYCOSYL_HYDROL_F25_2"/>
    <property type="match status" value="1"/>
</dbReference>
<keyword evidence="2" id="KW-0472">Membrane</keyword>
<dbReference type="InterPro" id="IPR017853">
    <property type="entry name" value="GH"/>
</dbReference>
<dbReference type="EMBL" id="JBHUFA010000012">
    <property type="protein sequence ID" value="MFD1696877.1"/>
    <property type="molecule type" value="Genomic_DNA"/>
</dbReference>
<keyword evidence="2" id="KW-0812">Transmembrane</keyword>
<evidence type="ECO:0000256" key="2">
    <source>
        <dbReference type="SAM" id="Phobius"/>
    </source>
</evidence>
<name>A0ABW4JZG9_9HYPH</name>
<dbReference type="RefSeq" id="WP_149892326.1">
    <property type="nucleotide sequence ID" value="NZ_JBHUFA010000012.1"/>
</dbReference>
<comment type="similarity">
    <text evidence="1">Belongs to the glycosyl hydrolase 25 family.</text>
</comment>
<dbReference type="PANTHER" id="PTHR34135:SF2">
    <property type="entry name" value="LYSOZYME"/>
    <property type="match status" value="1"/>
</dbReference>
<dbReference type="PANTHER" id="PTHR34135">
    <property type="entry name" value="LYSOZYME"/>
    <property type="match status" value="1"/>
</dbReference>
<protein>
    <submittedName>
        <fullName evidence="3">GH25 family lysozyme</fullName>
    </submittedName>
</protein>
<evidence type="ECO:0000313" key="4">
    <source>
        <dbReference type="Proteomes" id="UP001597327"/>
    </source>
</evidence>
<evidence type="ECO:0000256" key="1">
    <source>
        <dbReference type="ARBA" id="ARBA00010646"/>
    </source>
</evidence>
<gene>
    <name evidence="3" type="ORF">ACFSC7_15265</name>
</gene>